<dbReference type="SMART" id="SM00834">
    <property type="entry name" value="CxxC_CXXC_SSSS"/>
    <property type="match status" value="1"/>
</dbReference>
<evidence type="ECO:0000313" key="3">
    <source>
        <dbReference type="Proteomes" id="UP001628193"/>
    </source>
</evidence>
<feature type="domain" description="Putative regulatory protein FmdB zinc ribbon" evidence="1">
    <location>
        <begin position="1"/>
        <end position="42"/>
    </location>
</feature>
<keyword evidence="3" id="KW-1185">Reference proteome</keyword>
<dbReference type="Proteomes" id="UP001628193">
    <property type="component" value="Unassembled WGS sequence"/>
</dbReference>
<reference evidence="2 3" key="1">
    <citation type="submission" date="2024-05" db="EMBL/GenBank/DDBJ databases">
        <authorList>
            <consortium name="Candidatus Magnetaquicoccaceae bacterium FCR-1 genome sequencing consortium"/>
            <person name="Shimoshige H."/>
            <person name="Shimamura S."/>
            <person name="Taoka A."/>
            <person name="Kobayashi H."/>
            <person name="Maekawa T."/>
        </authorList>
    </citation>
    <scope>NUCLEOTIDE SEQUENCE [LARGE SCALE GENOMIC DNA]</scope>
    <source>
        <strain evidence="2 3">FCR-1</strain>
    </source>
</reference>
<dbReference type="EMBL" id="BAAFGK010000001">
    <property type="protein sequence ID" value="GAB0056004.1"/>
    <property type="molecule type" value="Genomic_DNA"/>
</dbReference>
<gene>
    <name evidence="2" type="ORF">SIID45300_00303</name>
</gene>
<evidence type="ECO:0000313" key="2">
    <source>
        <dbReference type="EMBL" id="GAB0056004.1"/>
    </source>
</evidence>
<dbReference type="NCBIfam" id="TIGR02605">
    <property type="entry name" value="CxxC_CxxC_SSSS"/>
    <property type="match status" value="1"/>
</dbReference>
<dbReference type="RefSeq" id="WP_420903716.1">
    <property type="nucleotide sequence ID" value="NZ_BAAFGK010000001.1"/>
</dbReference>
<proteinExistence type="predicted"/>
<name>A0ABQ0C529_9PROT</name>
<dbReference type="Pfam" id="PF09723">
    <property type="entry name" value="Zn_ribbon_8"/>
    <property type="match status" value="1"/>
</dbReference>
<evidence type="ECO:0000259" key="1">
    <source>
        <dbReference type="SMART" id="SM00834"/>
    </source>
</evidence>
<organism evidence="2 3">
    <name type="scientific">Candidatus Magnetaquiglobus chichijimensis</name>
    <dbReference type="NCBI Taxonomy" id="3141448"/>
    <lineage>
        <taxon>Bacteria</taxon>
        <taxon>Pseudomonadati</taxon>
        <taxon>Pseudomonadota</taxon>
        <taxon>Magnetococcia</taxon>
        <taxon>Magnetococcales</taxon>
        <taxon>Candidatus Magnetaquicoccaceae</taxon>
        <taxon>Candidatus Magnetaquiglobus</taxon>
    </lineage>
</organism>
<comment type="caution">
    <text evidence="2">The sequence shown here is derived from an EMBL/GenBank/DDBJ whole genome shotgun (WGS) entry which is preliminary data.</text>
</comment>
<accession>A0ABQ0C529</accession>
<dbReference type="InterPro" id="IPR013429">
    <property type="entry name" value="Regulatory_FmdB_Zinc_ribbon"/>
</dbReference>
<protein>
    <recommendedName>
        <fullName evidence="1">Putative regulatory protein FmdB zinc ribbon domain-containing protein</fullName>
    </recommendedName>
</protein>
<sequence>MALYDYKCDACGVSFERDHPMSAPPVKVCPECGAEKVRKILSTGGIQIGGSRSVSPPPAMPCGSGGCGGGMCGLG</sequence>
<reference evidence="2 3" key="2">
    <citation type="submission" date="2024-09" db="EMBL/GenBank/DDBJ databases">
        <title>Draft genome sequence of Candidatus Magnetaquicoccaceae bacterium FCR-1.</title>
        <authorList>
            <person name="Shimoshige H."/>
            <person name="Shimamura S."/>
            <person name="Taoka A."/>
            <person name="Kobayashi H."/>
            <person name="Maekawa T."/>
        </authorList>
    </citation>
    <scope>NUCLEOTIDE SEQUENCE [LARGE SCALE GENOMIC DNA]</scope>
    <source>
        <strain evidence="2 3">FCR-1</strain>
    </source>
</reference>